<evidence type="ECO:0000313" key="3">
    <source>
        <dbReference type="Proteomes" id="UP000288052"/>
    </source>
</evidence>
<dbReference type="Gene3D" id="1.10.3210.10">
    <property type="entry name" value="Hypothetical protein af1432"/>
    <property type="match status" value="1"/>
</dbReference>
<accession>A0A430F7I0</accession>
<dbReference type="Pfam" id="PF01966">
    <property type="entry name" value="HD"/>
    <property type="match status" value="1"/>
</dbReference>
<dbReference type="OrthoDB" id="360187at2"/>
<dbReference type="CDD" id="cd00077">
    <property type="entry name" value="HDc"/>
    <property type="match status" value="1"/>
</dbReference>
<organism evidence="2 3">
    <name type="scientific">Bifidobacterium castoris</name>
    <dbReference type="NCBI Taxonomy" id="2306972"/>
    <lineage>
        <taxon>Bacteria</taxon>
        <taxon>Bacillati</taxon>
        <taxon>Actinomycetota</taxon>
        <taxon>Actinomycetes</taxon>
        <taxon>Bifidobacteriales</taxon>
        <taxon>Bifidobacteriaceae</taxon>
        <taxon>Bifidobacterium</taxon>
    </lineage>
</organism>
<comment type="caution">
    <text evidence="2">The sequence shown here is derived from an EMBL/GenBank/DDBJ whole genome shotgun (WGS) entry which is preliminary data.</text>
</comment>
<feature type="domain" description="HD/PDEase" evidence="1">
    <location>
        <begin position="34"/>
        <end position="156"/>
    </location>
</feature>
<protein>
    <submittedName>
        <fullName evidence="2">HD domain-containing protein</fullName>
    </submittedName>
</protein>
<dbReference type="SMART" id="SM00471">
    <property type="entry name" value="HDc"/>
    <property type="match status" value="1"/>
</dbReference>
<dbReference type="InterPro" id="IPR003607">
    <property type="entry name" value="HD/PDEase_dom"/>
</dbReference>
<dbReference type="SUPFAM" id="SSF109604">
    <property type="entry name" value="HD-domain/PDEase-like"/>
    <property type="match status" value="1"/>
</dbReference>
<name>A0A430F7I0_9BIFI</name>
<dbReference type="EMBL" id="QXGI01000003">
    <property type="protein sequence ID" value="RSX48879.1"/>
    <property type="molecule type" value="Genomic_DNA"/>
</dbReference>
<gene>
    <name evidence="2" type="ORF">D2E22_1017</name>
</gene>
<keyword evidence="3" id="KW-1185">Reference proteome</keyword>
<dbReference type="InterPro" id="IPR006674">
    <property type="entry name" value="HD_domain"/>
</dbReference>
<evidence type="ECO:0000259" key="1">
    <source>
        <dbReference type="SMART" id="SM00471"/>
    </source>
</evidence>
<evidence type="ECO:0000313" key="2">
    <source>
        <dbReference type="EMBL" id="RSX48879.1"/>
    </source>
</evidence>
<dbReference type="RefSeq" id="WP_126032117.1">
    <property type="nucleotide sequence ID" value="NZ_QXGI01000003.1"/>
</dbReference>
<sequence>MLSDERMDQIIHHYGKDILAHAHMDIERRSMQHGDVTTYDHSLRVARLSVKIADRLRLWNHVNLRALVRAALLHDYFLYDWHDYDNGAHRLHGFRHPYTAEANARADFQIDDIVANSIRTHMFPLTPVPPKYLEGVIVNIADTLSAVCETVGARLPRRGHAPAAGKRRCRCRRADRRR</sequence>
<reference evidence="2 3" key="1">
    <citation type="submission" date="2018-09" db="EMBL/GenBank/DDBJ databases">
        <title>Characterization of the phylogenetic diversity of five novel species belonging to the genus Bifidobacterium.</title>
        <authorList>
            <person name="Lugli G.A."/>
            <person name="Duranti S."/>
            <person name="Milani C."/>
        </authorList>
    </citation>
    <scope>NUCLEOTIDE SEQUENCE [LARGE SCALE GENOMIC DNA]</scope>
    <source>
        <strain evidence="2 3">2020B</strain>
    </source>
</reference>
<dbReference type="Proteomes" id="UP000288052">
    <property type="component" value="Unassembled WGS sequence"/>
</dbReference>
<proteinExistence type="predicted"/>
<dbReference type="AlphaFoldDB" id="A0A430F7I0"/>